<reference evidence="5" key="2">
    <citation type="submission" date="2020-05" db="UniProtKB">
        <authorList>
            <consortium name="EnsemblMetazoa"/>
        </authorList>
    </citation>
    <scope>IDENTIFICATION</scope>
    <source>
        <strain evidence="5">A-37</strain>
    </source>
</reference>
<proteinExistence type="predicted"/>
<dbReference type="STRING" id="139723.A0A182MWR0"/>
<organism evidence="5 6">
    <name type="scientific">Anopheles culicifacies</name>
    <dbReference type="NCBI Taxonomy" id="139723"/>
    <lineage>
        <taxon>Eukaryota</taxon>
        <taxon>Metazoa</taxon>
        <taxon>Ecdysozoa</taxon>
        <taxon>Arthropoda</taxon>
        <taxon>Hexapoda</taxon>
        <taxon>Insecta</taxon>
        <taxon>Pterygota</taxon>
        <taxon>Neoptera</taxon>
        <taxon>Endopterygota</taxon>
        <taxon>Diptera</taxon>
        <taxon>Nematocera</taxon>
        <taxon>Culicoidea</taxon>
        <taxon>Culicidae</taxon>
        <taxon>Anophelinae</taxon>
        <taxon>Anopheles</taxon>
        <taxon>culicifacies species complex</taxon>
    </lineage>
</organism>
<dbReference type="GO" id="GO:0005975">
    <property type="term" value="P:carbohydrate metabolic process"/>
    <property type="evidence" value="ECO:0007669"/>
    <property type="project" value="InterPro"/>
</dbReference>
<dbReference type="PANTHER" id="PTHR10357:SF225">
    <property type="entry name" value="MALTASE 1-LIKE PROTEIN"/>
    <property type="match status" value="1"/>
</dbReference>
<dbReference type="PANTHER" id="PTHR10357">
    <property type="entry name" value="ALPHA-AMYLASE FAMILY MEMBER"/>
    <property type="match status" value="1"/>
</dbReference>
<sequence length="774" mass="84728">MNHLQISTDPTLLGADLLPESLTTSHSVSTFLPEEDASTCLLLPETPSPPLDFSHPLTPSMGNATDNHVRDSVTGDDDQAAETSSSSGSSGIGMVAPVGAGAGNLFSHNTYQHLRKKSDVVKAGQDGSMHHAASLGIAVTKDMPGFVHWNWPLIRKCTFFVFLALIVAMVAIVVAMIATLPKSCNPPATWYKGSVFYEVFPASFQDTNEDGLGDIRGLIGRAEYFKTLGIGAVRLNSIFPSKHYPDHFQEVTSLLDVDEVLGKVEDVQKLAATLHERNISLVLDLPIHPFLERLSPPTIDVDHLPNRTDGDMITSEFLRLSRSVTSKAEEGTVISDVLRFWLTRTGVDGFYVKGLEHFADDPLLVENVKEWKYLLGPDRVLMVGQKFVQQLPERVVRDVLSQVDLVDVYLDVSNGTDGIASTVQDAIQGRLLRGVDHPWIHWSLGSVTERRLASGLSPNATLAATLMELTLPGTPSIFYGDEISLEEANDPKGEHVDTQHLHHLATMVWDSTQNQFTSRGSLPWLPRSASASLHHLDYVIEAIALRKRSPSIYQNAVVKEEKTLPNTDVKSNQNEILVIQRWYPRRNSFATIANMGQKRVSLDLTAMFYSGEIVAGSSLKHERVYFDRFEINPLETIVLFPSAVGPVCPGPVWPGNGGSLSFGCRWLADVLRGLASCVVDNPDTGYFDFDDGLLPGGDPPLPFGDSPFMEGVPGTGPVPPAPFCKPIEPFVFGCLGNTNARVCRSSERSCMSADISGRSRFLLFSRNVLMSIDV</sequence>
<dbReference type="EMBL" id="AXCM01001497">
    <property type="status" value="NOT_ANNOTATED_CDS"/>
    <property type="molecule type" value="Genomic_DNA"/>
</dbReference>
<feature type="region of interest" description="Disordered" evidence="2">
    <location>
        <begin position="41"/>
        <end position="93"/>
    </location>
</feature>
<evidence type="ECO:0000256" key="3">
    <source>
        <dbReference type="SAM" id="Phobius"/>
    </source>
</evidence>
<dbReference type="InterPro" id="IPR006047">
    <property type="entry name" value="GH13_cat_dom"/>
</dbReference>
<reference evidence="6" key="1">
    <citation type="submission" date="2013-09" db="EMBL/GenBank/DDBJ databases">
        <title>The Genome Sequence of Anopheles culicifacies species A.</title>
        <authorList>
            <consortium name="The Broad Institute Genomics Platform"/>
            <person name="Neafsey D.E."/>
            <person name="Besansky N."/>
            <person name="Howell P."/>
            <person name="Walton C."/>
            <person name="Young S.K."/>
            <person name="Zeng Q."/>
            <person name="Gargeya S."/>
            <person name="Fitzgerald M."/>
            <person name="Haas B."/>
            <person name="Abouelleil A."/>
            <person name="Allen A.W."/>
            <person name="Alvarado L."/>
            <person name="Arachchi H.M."/>
            <person name="Berlin A.M."/>
            <person name="Chapman S.B."/>
            <person name="Gainer-Dewar J."/>
            <person name="Goldberg J."/>
            <person name="Griggs A."/>
            <person name="Gujja S."/>
            <person name="Hansen M."/>
            <person name="Howarth C."/>
            <person name="Imamovic A."/>
            <person name="Ireland A."/>
            <person name="Larimer J."/>
            <person name="McCowan C."/>
            <person name="Murphy C."/>
            <person name="Pearson M."/>
            <person name="Poon T.W."/>
            <person name="Priest M."/>
            <person name="Roberts A."/>
            <person name="Saif S."/>
            <person name="Shea T."/>
            <person name="Sisk P."/>
            <person name="Sykes S."/>
            <person name="Wortman J."/>
            <person name="Nusbaum C."/>
            <person name="Birren B."/>
        </authorList>
    </citation>
    <scope>NUCLEOTIDE SEQUENCE [LARGE SCALE GENOMIC DNA]</scope>
    <source>
        <strain evidence="6">A-37</strain>
    </source>
</reference>
<evidence type="ECO:0000313" key="6">
    <source>
        <dbReference type="Proteomes" id="UP000075883"/>
    </source>
</evidence>
<evidence type="ECO:0000256" key="2">
    <source>
        <dbReference type="SAM" id="MobiDB-lite"/>
    </source>
</evidence>
<keyword evidence="3" id="KW-1133">Transmembrane helix</keyword>
<dbReference type="VEuPathDB" id="VectorBase:ACUA028167"/>
<dbReference type="SMART" id="SM00642">
    <property type="entry name" value="Aamy"/>
    <property type="match status" value="1"/>
</dbReference>
<name>A0A182MWR0_9DIPT</name>
<evidence type="ECO:0000259" key="4">
    <source>
        <dbReference type="SMART" id="SM00642"/>
    </source>
</evidence>
<dbReference type="EnsemblMetazoa" id="ACUA028167-RA">
    <property type="protein sequence ID" value="ACUA028167-PA"/>
    <property type="gene ID" value="ACUA028167"/>
</dbReference>
<feature type="transmembrane region" description="Helical" evidence="3">
    <location>
        <begin position="159"/>
        <end position="180"/>
    </location>
</feature>
<keyword evidence="1" id="KW-0732">Signal</keyword>
<accession>A0A182MWR0</accession>
<dbReference type="Gene3D" id="3.20.20.80">
    <property type="entry name" value="Glycosidases"/>
    <property type="match status" value="1"/>
</dbReference>
<keyword evidence="3" id="KW-0812">Transmembrane</keyword>
<keyword evidence="3" id="KW-0472">Membrane</keyword>
<dbReference type="SUPFAM" id="SSF51445">
    <property type="entry name" value="(Trans)glycosidases"/>
    <property type="match status" value="1"/>
</dbReference>
<protein>
    <recommendedName>
        <fullName evidence="4">Glycosyl hydrolase family 13 catalytic domain-containing protein</fullName>
    </recommendedName>
</protein>
<dbReference type="InterPro" id="IPR017853">
    <property type="entry name" value="GH"/>
</dbReference>
<evidence type="ECO:0000313" key="5">
    <source>
        <dbReference type="EnsemblMetazoa" id="ACUA028167-PA"/>
    </source>
</evidence>
<evidence type="ECO:0000256" key="1">
    <source>
        <dbReference type="ARBA" id="ARBA00022729"/>
    </source>
</evidence>
<feature type="domain" description="Glycosyl hydrolase family 13 catalytic" evidence="4">
    <location>
        <begin position="198"/>
        <end position="523"/>
    </location>
</feature>
<dbReference type="Pfam" id="PF00128">
    <property type="entry name" value="Alpha-amylase"/>
    <property type="match status" value="1"/>
</dbReference>
<keyword evidence="6" id="KW-1185">Reference proteome</keyword>
<dbReference type="AlphaFoldDB" id="A0A182MWR0"/>
<dbReference type="Proteomes" id="UP000075883">
    <property type="component" value="Unassembled WGS sequence"/>
</dbReference>